<dbReference type="PRINTS" id="PR00260">
    <property type="entry name" value="CHEMTRNSDUCR"/>
</dbReference>
<dbReference type="PANTHER" id="PTHR43531">
    <property type="entry name" value="PROTEIN ICFG"/>
    <property type="match status" value="1"/>
</dbReference>
<evidence type="ECO:0000256" key="5">
    <source>
        <dbReference type="ARBA" id="ARBA00022989"/>
    </source>
</evidence>
<evidence type="ECO:0000256" key="9">
    <source>
        <dbReference type="SAM" id="Coils"/>
    </source>
</evidence>
<evidence type="ECO:0000256" key="7">
    <source>
        <dbReference type="ARBA" id="ARBA00029447"/>
    </source>
</evidence>
<dbReference type="GO" id="GO:0007165">
    <property type="term" value="P:signal transduction"/>
    <property type="evidence" value="ECO:0007669"/>
    <property type="project" value="UniProtKB-KW"/>
</dbReference>
<protein>
    <submittedName>
        <fullName evidence="14">Methyl-accepting chemotaxis protein</fullName>
    </submittedName>
</protein>
<feature type="transmembrane region" description="Helical" evidence="11">
    <location>
        <begin position="194"/>
        <end position="217"/>
    </location>
</feature>
<comment type="caution">
    <text evidence="14">The sequence shown here is derived from an EMBL/GenBank/DDBJ whole genome shotgun (WGS) entry which is preliminary data.</text>
</comment>
<feature type="domain" description="Methyl-accepting transducer" evidence="12">
    <location>
        <begin position="271"/>
        <end position="486"/>
    </location>
</feature>
<dbReference type="CDD" id="cd06225">
    <property type="entry name" value="HAMP"/>
    <property type="match status" value="1"/>
</dbReference>
<sequence>MKRFKDWGLSSKILILFVGMAAAVLVGMVFYYLPSTTEALMKEKRQALSNTVDVAYTLIEDYAAKARSGAMSEEEAKKTAAEEVGTLRYDEKEYFWINDLVPIMIKHPMKPELDGQNLAGIKDVNNVYLFKEMAQVARNKGEGFVEYVWPKPGASEPQPKLSYVRLYKPWGWVVGSGLYIDDVRDQMNSMRLKILVPTIVLLAIIFTLVLLVVRSIVRPLRQAVDISERMSQGDLSMEVPPSNSDEAGLVLRSMNSMVDRLKQIVAEISQATENVTAGSEELASASMELSQGASTQASAVEEVSASMEEMTSSISQNASNAKTTDGIAVKASADTAQGGEAVRNTVSAMKEIAEKISIVEEIARQTNLLALNAAIEAARAGEHGKGFAVVAAEVRKLAERSGQAAAEISELSSDSMQVAEEAGGLLERIVPDINKTAELVQEIASASDDQNAGAEQVNTGIQDLNKVVQQNASASQEVASTAEELSGQAEQLQETLRFFRLDSATMSMLNRGKKAGARKPSVASPKALGAGKGAAASGKNPNPAGPAGSDSGAAGGGVDLTMDDEDFERF</sequence>
<evidence type="ECO:0000256" key="11">
    <source>
        <dbReference type="SAM" id="Phobius"/>
    </source>
</evidence>
<keyword evidence="2" id="KW-1003">Cell membrane</keyword>
<feature type="region of interest" description="Disordered" evidence="10">
    <location>
        <begin position="511"/>
        <end position="570"/>
    </location>
</feature>
<comment type="subcellular location">
    <subcellularLocation>
        <location evidence="1">Cell membrane</location>
        <topology evidence="1">Multi-pass membrane protein</topology>
    </subcellularLocation>
</comment>
<dbReference type="GO" id="GO:0005886">
    <property type="term" value="C:plasma membrane"/>
    <property type="evidence" value="ECO:0007669"/>
    <property type="project" value="UniProtKB-SubCell"/>
</dbReference>
<dbReference type="PROSITE" id="PS50885">
    <property type="entry name" value="HAMP"/>
    <property type="match status" value="1"/>
</dbReference>
<gene>
    <name evidence="14" type="ORF">F8A88_03740</name>
</gene>
<dbReference type="FunFam" id="1.10.287.950:FF:000001">
    <property type="entry name" value="Methyl-accepting chemotaxis sensory transducer"/>
    <property type="match status" value="1"/>
</dbReference>
<dbReference type="AlphaFoldDB" id="A0A6N6N7P0"/>
<organism evidence="14 15">
    <name type="scientific">Pseudodesulfovibrio senegalensis</name>
    <dbReference type="NCBI Taxonomy" id="1721087"/>
    <lineage>
        <taxon>Bacteria</taxon>
        <taxon>Pseudomonadati</taxon>
        <taxon>Thermodesulfobacteriota</taxon>
        <taxon>Desulfovibrionia</taxon>
        <taxon>Desulfovibrionales</taxon>
        <taxon>Desulfovibrionaceae</taxon>
    </lineage>
</organism>
<dbReference type="GO" id="GO:0004888">
    <property type="term" value="F:transmembrane signaling receptor activity"/>
    <property type="evidence" value="ECO:0007669"/>
    <property type="project" value="InterPro"/>
</dbReference>
<evidence type="ECO:0000256" key="6">
    <source>
        <dbReference type="ARBA" id="ARBA00023136"/>
    </source>
</evidence>
<dbReference type="InterPro" id="IPR004089">
    <property type="entry name" value="MCPsignal_dom"/>
</dbReference>
<dbReference type="InterPro" id="IPR051310">
    <property type="entry name" value="MCP_chemotaxis"/>
</dbReference>
<evidence type="ECO:0000313" key="14">
    <source>
        <dbReference type="EMBL" id="KAB1443379.1"/>
    </source>
</evidence>
<keyword evidence="8" id="KW-0807">Transducer</keyword>
<feature type="compositionally biased region" description="Acidic residues" evidence="10">
    <location>
        <begin position="561"/>
        <end position="570"/>
    </location>
</feature>
<dbReference type="SMART" id="SM00304">
    <property type="entry name" value="HAMP"/>
    <property type="match status" value="1"/>
</dbReference>
<feature type="coiled-coil region" evidence="9">
    <location>
        <begin position="475"/>
        <end position="502"/>
    </location>
</feature>
<dbReference type="InterPro" id="IPR033480">
    <property type="entry name" value="sCache_2"/>
</dbReference>
<evidence type="ECO:0000256" key="3">
    <source>
        <dbReference type="ARBA" id="ARBA00022500"/>
    </source>
</evidence>
<evidence type="ECO:0000256" key="10">
    <source>
        <dbReference type="SAM" id="MobiDB-lite"/>
    </source>
</evidence>
<dbReference type="InterPro" id="IPR004090">
    <property type="entry name" value="Chemotax_Me-accpt_rcpt"/>
</dbReference>
<keyword evidence="15" id="KW-1185">Reference proteome</keyword>
<dbReference type="OrthoDB" id="9791237at2"/>
<keyword evidence="9" id="KW-0175">Coiled coil</keyword>
<keyword evidence="3" id="KW-0145">Chemotaxis</keyword>
<feature type="domain" description="HAMP" evidence="13">
    <location>
        <begin position="214"/>
        <end position="266"/>
    </location>
</feature>
<dbReference type="Gene3D" id="3.30.450.20">
    <property type="entry name" value="PAS domain"/>
    <property type="match status" value="1"/>
</dbReference>
<dbReference type="PROSITE" id="PS50111">
    <property type="entry name" value="CHEMOTAXIS_TRANSDUC_2"/>
    <property type="match status" value="1"/>
</dbReference>
<evidence type="ECO:0000313" key="15">
    <source>
        <dbReference type="Proteomes" id="UP000438699"/>
    </source>
</evidence>
<dbReference type="GO" id="GO:0006935">
    <property type="term" value="P:chemotaxis"/>
    <property type="evidence" value="ECO:0007669"/>
    <property type="project" value="UniProtKB-KW"/>
</dbReference>
<dbReference type="SMART" id="SM00283">
    <property type="entry name" value="MA"/>
    <property type="match status" value="1"/>
</dbReference>
<dbReference type="Gene3D" id="1.10.287.950">
    <property type="entry name" value="Methyl-accepting chemotaxis protein"/>
    <property type="match status" value="1"/>
</dbReference>
<evidence type="ECO:0000259" key="13">
    <source>
        <dbReference type="PROSITE" id="PS50885"/>
    </source>
</evidence>
<dbReference type="Proteomes" id="UP000438699">
    <property type="component" value="Unassembled WGS sequence"/>
</dbReference>
<comment type="similarity">
    <text evidence="7">Belongs to the methyl-accepting chemotaxis (MCP) protein family.</text>
</comment>
<accession>A0A6N6N7P0</accession>
<evidence type="ECO:0000256" key="8">
    <source>
        <dbReference type="PROSITE-ProRule" id="PRU00284"/>
    </source>
</evidence>
<dbReference type="SMART" id="SM01049">
    <property type="entry name" value="Cache_2"/>
    <property type="match status" value="1"/>
</dbReference>
<dbReference type="Pfam" id="PF17200">
    <property type="entry name" value="sCache_2"/>
    <property type="match status" value="1"/>
</dbReference>
<dbReference type="PANTHER" id="PTHR43531:SF11">
    <property type="entry name" value="METHYL-ACCEPTING CHEMOTAXIS PROTEIN 3"/>
    <property type="match status" value="1"/>
</dbReference>
<reference evidence="14 15" key="1">
    <citation type="journal article" date="2017" name="Int. J. Syst. Evol. Microbiol.">
        <title>Desulfovibrio senegalensis sp. nov., a mesophilic sulfate reducer isolated from marine sediment.</title>
        <authorList>
            <person name="Thioye A."/>
            <person name="Gam Z.B.A."/>
            <person name="Mbengue M."/>
            <person name="Cayol J.L."/>
            <person name="Joseph-Bartoli M."/>
            <person name="Toure-Kane C."/>
            <person name="Labat M."/>
        </authorList>
    </citation>
    <scope>NUCLEOTIDE SEQUENCE [LARGE SCALE GENOMIC DNA]</scope>
    <source>
        <strain evidence="14 15">DSM 101509</strain>
    </source>
</reference>
<evidence type="ECO:0000256" key="1">
    <source>
        <dbReference type="ARBA" id="ARBA00004651"/>
    </source>
</evidence>
<keyword evidence="4 11" id="KW-0812">Transmembrane</keyword>
<dbReference type="Pfam" id="PF00672">
    <property type="entry name" value="HAMP"/>
    <property type="match status" value="1"/>
</dbReference>
<feature type="transmembrane region" description="Helical" evidence="11">
    <location>
        <begin position="13"/>
        <end position="33"/>
    </location>
</feature>
<dbReference type="CDD" id="cd11386">
    <property type="entry name" value="MCP_signal"/>
    <property type="match status" value="1"/>
</dbReference>
<evidence type="ECO:0000259" key="12">
    <source>
        <dbReference type="PROSITE" id="PS50111"/>
    </source>
</evidence>
<dbReference type="Pfam" id="PF00015">
    <property type="entry name" value="MCPsignal"/>
    <property type="match status" value="1"/>
</dbReference>
<evidence type="ECO:0000256" key="4">
    <source>
        <dbReference type="ARBA" id="ARBA00022692"/>
    </source>
</evidence>
<keyword evidence="5 11" id="KW-1133">Transmembrane helix</keyword>
<feature type="compositionally biased region" description="Low complexity" evidence="10">
    <location>
        <begin position="523"/>
        <end position="552"/>
    </location>
</feature>
<evidence type="ECO:0000256" key="2">
    <source>
        <dbReference type="ARBA" id="ARBA00022475"/>
    </source>
</evidence>
<dbReference type="RefSeq" id="WP_151149750.1">
    <property type="nucleotide sequence ID" value="NZ_WAIE01000001.1"/>
</dbReference>
<dbReference type="EMBL" id="WAIE01000001">
    <property type="protein sequence ID" value="KAB1443379.1"/>
    <property type="molecule type" value="Genomic_DNA"/>
</dbReference>
<dbReference type="SUPFAM" id="SSF58104">
    <property type="entry name" value="Methyl-accepting chemotaxis protein (MCP) signaling domain"/>
    <property type="match status" value="1"/>
</dbReference>
<keyword evidence="6 11" id="KW-0472">Membrane</keyword>
<dbReference type="InterPro" id="IPR003660">
    <property type="entry name" value="HAMP_dom"/>
</dbReference>
<name>A0A6N6N7P0_9BACT</name>
<proteinExistence type="inferred from homology"/>